<dbReference type="EMBL" id="BOOU01000036">
    <property type="protein sequence ID" value="GII77604.1"/>
    <property type="molecule type" value="Genomic_DNA"/>
</dbReference>
<protein>
    <recommendedName>
        <fullName evidence="5">CU044_5270 family protein</fullName>
    </recommendedName>
</protein>
<organism evidence="3 4">
    <name type="scientific">Sphaerisporangium rufum</name>
    <dbReference type="NCBI Taxonomy" id="1381558"/>
    <lineage>
        <taxon>Bacteria</taxon>
        <taxon>Bacillati</taxon>
        <taxon>Actinomycetota</taxon>
        <taxon>Actinomycetes</taxon>
        <taxon>Streptosporangiales</taxon>
        <taxon>Streptosporangiaceae</taxon>
        <taxon>Sphaerisporangium</taxon>
    </lineage>
</organism>
<dbReference type="InterPro" id="IPR047789">
    <property type="entry name" value="CU044_5270-like"/>
</dbReference>
<feature type="region of interest" description="Disordered" evidence="1">
    <location>
        <begin position="151"/>
        <end position="182"/>
    </location>
</feature>
<evidence type="ECO:0000313" key="3">
    <source>
        <dbReference type="EMBL" id="GII77604.1"/>
    </source>
</evidence>
<evidence type="ECO:0000256" key="2">
    <source>
        <dbReference type="SAM" id="Phobius"/>
    </source>
</evidence>
<gene>
    <name evidence="3" type="ORF">Sru01_25860</name>
</gene>
<dbReference type="RefSeq" id="WP_203984528.1">
    <property type="nucleotide sequence ID" value="NZ_BOOU01000036.1"/>
</dbReference>
<comment type="caution">
    <text evidence="3">The sequence shown here is derived from an EMBL/GenBank/DDBJ whole genome shotgun (WGS) entry which is preliminary data.</text>
</comment>
<evidence type="ECO:0000313" key="4">
    <source>
        <dbReference type="Proteomes" id="UP000655287"/>
    </source>
</evidence>
<dbReference type="NCBIfam" id="NF038083">
    <property type="entry name" value="CU044_5270_fam"/>
    <property type="match status" value="1"/>
</dbReference>
<accession>A0A919R0N3</accession>
<sequence length="388" mass="41998">MNSTHDPGAGSPVADRMVAALRPARLDEMTGEAYRRRRSADLARAFRTPRTAAPARGGRLSRRLLLTGATAAGLAAAVVAVPGLVSTDPPARGPRVTASGPHPPAVRLDAHAVLLAAAETAAREPAAAGRYWYTMERTTRRVDHLVNKRSADDAKPMRPRQAPFAATVSGSQESWTARDPQDRTRTITGIDVSVDFGSSDDEAKWKSMGSPDLRGFPAEPHVNDYDEPIRFMIGQRRLSMDRLAKLPATETGLDKELRRRHQADVDDPKDPLRSTYPQYVWATAQDLLAGPLTPGTRAALYRLLAAQPGLTMVGKVDDGLGRSGIAIAMKTAPGDTEYESDRAPEYRLVVDPDTGRLLAYQVLDGGTEPFLSVAYQTMGWTDGLGERP</sequence>
<keyword evidence="2" id="KW-0812">Transmembrane</keyword>
<keyword evidence="2" id="KW-0472">Membrane</keyword>
<evidence type="ECO:0008006" key="5">
    <source>
        <dbReference type="Google" id="ProtNLM"/>
    </source>
</evidence>
<keyword evidence="4" id="KW-1185">Reference proteome</keyword>
<dbReference type="AlphaFoldDB" id="A0A919R0N3"/>
<name>A0A919R0N3_9ACTN</name>
<evidence type="ECO:0000256" key="1">
    <source>
        <dbReference type="SAM" id="MobiDB-lite"/>
    </source>
</evidence>
<keyword evidence="2" id="KW-1133">Transmembrane helix</keyword>
<feature type="transmembrane region" description="Helical" evidence="2">
    <location>
        <begin position="64"/>
        <end position="85"/>
    </location>
</feature>
<dbReference type="Proteomes" id="UP000655287">
    <property type="component" value="Unassembled WGS sequence"/>
</dbReference>
<reference evidence="3" key="1">
    <citation type="submission" date="2021-01" db="EMBL/GenBank/DDBJ databases">
        <title>Whole genome shotgun sequence of Sphaerisporangium rufum NBRC 109079.</title>
        <authorList>
            <person name="Komaki H."/>
            <person name="Tamura T."/>
        </authorList>
    </citation>
    <scope>NUCLEOTIDE SEQUENCE</scope>
    <source>
        <strain evidence="3">NBRC 109079</strain>
    </source>
</reference>
<proteinExistence type="predicted"/>